<name>A0A2T7PC39_POMCA</name>
<proteinExistence type="predicted"/>
<organism evidence="2 3">
    <name type="scientific">Pomacea canaliculata</name>
    <name type="common">Golden apple snail</name>
    <dbReference type="NCBI Taxonomy" id="400727"/>
    <lineage>
        <taxon>Eukaryota</taxon>
        <taxon>Metazoa</taxon>
        <taxon>Spiralia</taxon>
        <taxon>Lophotrochozoa</taxon>
        <taxon>Mollusca</taxon>
        <taxon>Gastropoda</taxon>
        <taxon>Caenogastropoda</taxon>
        <taxon>Architaenioglossa</taxon>
        <taxon>Ampullarioidea</taxon>
        <taxon>Ampullariidae</taxon>
        <taxon>Pomacea</taxon>
    </lineage>
</organism>
<dbReference type="EMBL" id="PZQS01000005">
    <property type="protein sequence ID" value="PVD30987.1"/>
    <property type="molecule type" value="Genomic_DNA"/>
</dbReference>
<dbReference type="InterPro" id="IPR058210">
    <property type="entry name" value="SACS/Nov_dom"/>
</dbReference>
<keyword evidence="3" id="KW-1185">Reference proteome</keyword>
<protein>
    <recommendedName>
        <fullName evidence="1">Sacsin/Nov domain-containing protein</fullName>
    </recommendedName>
</protein>
<dbReference type="GO" id="GO:0030544">
    <property type="term" value="F:Hsp70 protein binding"/>
    <property type="evidence" value="ECO:0007669"/>
    <property type="project" value="TreeGrafter"/>
</dbReference>
<dbReference type="PANTHER" id="PTHR15600:SF42">
    <property type="entry name" value="SACSIN"/>
    <property type="match status" value="1"/>
</dbReference>
<dbReference type="Pfam" id="PF25794">
    <property type="entry name" value="SACS"/>
    <property type="match status" value="1"/>
</dbReference>
<dbReference type="NCBIfam" id="NF047352">
    <property type="entry name" value="P_loop_sacsin"/>
    <property type="match status" value="1"/>
</dbReference>
<dbReference type="PANTHER" id="PTHR15600">
    <property type="entry name" value="SACSIN"/>
    <property type="match status" value="1"/>
</dbReference>
<dbReference type="AlphaFoldDB" id="A0A2T7PC39"/>
<dbReference type="InterPro" id="IPR036890">
    <property type="entry name" value="HATPase_C_sf"/>
</dbReference>
<evidence type="ECO:0000259" key="1">
    <source>
        <dbReference type="Pfam" id="PF25794"/>
    </source>
</evidence>
<gene>
    <name evidence="2" type="ORF">C0Q70_10263</name>
</gene>
<sequence>MDSFSHSRADDLAAAMSVTKNSLRRGWGTTRFYPSVVPTSTTAFIVRHKFHCHCSTASGAESDGEEGEELGIIRATLIRELRNEMIQNAEDAGASMMKFVSDTREFNRNVSPVDIRKNPHLKFLKGPALYAFNNAKFSERDWQGIRMIHTSIKEADPLKVGRFGLGFKSVFHLTDRLTIVSGNFLLYMDPFKGEDRCCILKKLSRIKRSEKECLLQGLSGIFGVDEEMFQSGHYPGTMFWFPLRHEANDLSSTVYSVDKINDLWQAFKTEASGIPLFLKKIETVGLYTRRQDKQLSLDFQVGLATSCLDSVRRENITFIEAIIAAGGQMPETKVWNSLIKEVEMLDDHDGQSVVQSEKWLVVNYHPGGSDLSPELSELCNDPQLSYKPYVGVAAPLEGQTNFQSQIFCFLPLPLESRSPTGLPVHVNGFFALSQNRRHVKWPTADQMSHQVHVEPSLRWNRLLVEQLLPACYSMLLTRLRELHVTRPLHFYTMWPDMSSVTEKWQPLVEPLFVTMATKPVYCTEGGQWVELANALLSTITDDISTDIKRTVHKAYLVCQENLIVLPQNVLEGLSLSGGLSTVALATPQRLSRLLQSCLSQFESQERCHLLAYLCDQKDLSLLQGLQLLPLQDCSFRAFTRQSSTTFFCQEQDLRLFPGLETHFCSCKLPHDLRHHLHDIAVSDSLEDFSLMPLMPFLQGNSFVLKPLIGNYVCKEVSGMDPLSDNLITCLTKLGITVLSHLPDDVIRHPQVLGQLVQWPSPQNILTLLSHISEGESMQSSTVLSFNQASTDEDRACLIKLLDDCRDFVLNINLRKLLQQLNLFSCLPDRTITNVACVSAIAPDHLPPVPVPRQMLLCQESRDRRVALQLGGRVESLQDISREILLKMQPDREEYSLEQKQQFMIFFMDELCEDDFIDKLQKLGLRDESQVTSEEFLQVAESLNASHDHPASIRRAQSLWTLLTSQISRLDSRALHELSQYRCLPALHAKSMPDSYPCDLPTACPEAVLVSPRDVYPYQHLALVGSVSPVADEKLSCHERIQRTF</sequence>
<dbReference type="STRING" id="400727.A0A2T7PC39"/>
<comment type="caution">
    <text evidence="2">The sequence shown here is derived from an EMBL/GenBank/DDBJ whole genome shotgun (WGS) entry which is preliminary data.</text>
</comment>
<evidence type="ECO:0000313" key="2">
    <source>
        <dbReference type="EMBL" id="PVD30987.1"/>
    </source>
</evidence>
<evidence type="ECO:0000313" key="3">
    <source>
        <dbReference type="Proteomes" id="UP000245119"/>
    </source>
</evidence>
<dbReference type="SUPFAM" id="SSF55874">
    <property type="entry name" value="ATPase domain of HSP90 chaperone/DNA topoisomerase II/histidine kinase"/>
    <property type="match status" value="1"/>
</dbReference>
<accession>A0A2T7PC39</accession>
<dbReference type="OrthoDB" id="1262810at2759"/>
<dbReference type="Proteomes" id="UP000245119">
    <property type="component" value="Linkage Group LG5"/>
</dbReference>
<dbReference type="InterPro" id="IPR052972">
    <property type="entry name" value="Sacsin_chaperone_reg"/>
</dbReference>
<reference evidence="2 3" key="1">
    <citation type="submission" date="2018-04" db="EMBL/GenBank/DDBJ databases">
        <title>The genome of golden apple snail Pomacea canaliculata provides insight into stress tolerance and invasive adaptation.</title>
        <authorList>
            <person name="Liu C."/>
            <person name="Liu B."/>
            <person name="Ren Y."/>
            <person name="Zhang Y."/>
            <person name="Wang H."/>
            <person name="Li S."/>
            <person name="Jiang F."/>
            <person name="Yin L."/>
            <person name="Zhang G."/>
            <person name="Qian W."/>
            <person name="Fan W."/>
        </authorList>
    </citation>
    <scope>NUCLEOTIDE SEQUENCE [LARGE SCALE GENOMIC DNA]</scope>
    <source>
        <strain evidence="2">SZHN2017</strain>
        <tissue evidence="2">Muscle</tissue>
    </source>
</reference>
<feature type="domain" description="Sacsin/Nov" evidence="1">
    <location>
        <begin position="83"/>
        <end position="294"/>
    </location>
</feature>